<evidence type="ECO:0000256" key="2">
    <source>
        <dbReference type="ARBA" id="ARBA00022859"/>
    </source>
</evidence>
<dbReference type="InterPro" id="IPR041555">
    <property type="entry name" value="MG3"/>
</dbReference>
<keyword evidence="16" id="KW-1185">Reference proteome</keyword>
<evidence type="ECO:0000259" key="13">
    <source>
        <dbReference type="SMART" id="SM01361"/>
    </source>
</evidence>
<reference evidence="15" key="3">
    <citation type="submission" date="2020-05" db="UniProtKB">
        <authorList>
            <consortium name="EnsemblMetazoa"/>
        </authorList>
    </citation>
    <scope>IDENTIFICATION</scope>
    <source>
        <strain evidence="15">Jacobina</strain>
    </source>
</reference>
<dbReference type="VEuPathDB" id="VectorBase:LLOJ007922"/>
<dbReference type="PANTHER" id="PTHR11412">
    <property type="entry name" value="MACROGLOBULIN / COMPLEMENT"/>
    <property type="match status" value="1"/>
</dbReference>
<dbReference type="GO" id="GO:0004866">
    <property type="term" value="F:endopeptidase inhibitor activity"/>
    <property type="evidence" value="ECO:0007669"/>
    <property type="project" value="InterPro"/>
</dbReference>
<dbReference type="Proteomes" id="UP000092461">
    <property type="component" value="Unassembled WGS sequence"/>
</dbReference>
<dbReference type="EMBL" id="GITU01000633">
    <property type="protein sequence ID" value="MBC1169336.1"/>
    <property type="molecule type" value="Transcribed_RNA"/>
</dbReference>
<dbReference type="Gene3D" id="2.60.40.2950">
    <property type="match status" value="1"/>
</dbReference>
<accession>A0A1B0CSS3</accession>
<evidence type="ECO:0000313" key="15">
    <source>
        <dbReference type="EnsemblMetazoa" id="LLOJ007922-PA"/>
    </source>
</evidence>
<dbReference type="EnsemblMetazoa" id="LLOJ007922-RA">
    <property type="protein sequence ID" value="LLOJ007922-PA"/>
    <property type="gene ID" value="LLOJ007922"/>
</dbReference>
<dbReference type="GO" id="GO:0005615">
    <property type="term" value="C:extracellular space"/>
    <property type="evidence" value="ECO:0007669"/>
    <property type="project" value="InterPro"/>
</dbReference>
<feature type="region of interest" description="Disordered" evidence="9">
    <location>
        <begin position="612"/>
        <end position="646"/>
    </location>
</feature>
<dbReference type="InterPro" id="IPR019742">
    <property type="entry name" value="MacrogloblnA2_CS"/>
</dbReference>
<organism evidence="15 16">
    <name type="scientific">Lutzomyia longipalpis</name>
    <name type="common">Sand fly</name>
    <dbReference type="NCBI Taxonomy" id="7200"/>
    <lineage>
        <taxon>Eukaryota</taxon>
        <taxon>Metazoa</taxon>
        <taxon>Ecdysozoa</taxon>
        <taxon>Arthropoda</taxon>
        <taxon>Hexapoda</taxon>
        <taxon>Insecta</taxon>
        <taxon>Pterygota</taxon>
        <taxon>Neoptera</taxon>
        <taxon>Endopterygota</taxon>
        <taxon>Diptera</taxon>
        <taxon>Nematocera</taxon>
        <taxon>Psychodoidea</taxon>
        <taxon>Psychodidae</taxon>
        <taxon>Lutzomyia</taxon>
        <taxon>Lutzomyia</taxon>
    </lineage>
</organism>
<evidence type="ECO:0000313" key="16">
    <source>
        <dbReference type="Proteomes" id="UP000092461"/>
    </source>
</evidence>
<keyword evidence="2" id="KW-0391">Immunity</keyword>
<dbReference type="SMART" id="SM01359">
    <property type="entry name" value="A2M_N_2"/>
    <property type="match status" value="1"/>
</dbReference>
<keyword evidence="5" id="KW-0325">Glycoprotein</keyword>
<evidence type="ECO:0000313" key="14">
    <source>
        <dbReference type="EMBL" id="MBC1169336.1"/>
    </source>
</evidence>
<dbReference type="Gene3D" id="2.60.40.1930">
    <property type="match status" value="2"/>
</dbReference>
<dbReference type="SMART" id="SM01360">
    <property type="entry name" value="A2M"/>
    <property type="match status" value="1"/>
</dbReference>
<comment type="subunit">
    <text evidence="7">Heterodimer of a TEP1-N chain and an TEP1-C chain non-covalently linked. Forms a complex composed of TEP1-N and TEP1-C heterodimer, LRIM1 and APL1C; the interaction stabilizes TEP1-N and TEP1-C heterodimer, prevents its binding to tissues while circulating in the hemolymph and protects the thioester bond from hydrolysis. Mature TEP1 and to a lesser extent full-length TEP1 interact with SPCLIP1; the interaction is induced by microbial infection.</text>
</comment>
<evidence type="ECO:0000256" key="5">
    <source>
        <dbReference type="ARBA" id="ARBA00023180"/>
    </source>
</evidence>
<evidence type="ECO:0000259" key="11">
    <source>
        <dbReference type="SMART" id="SM01359"/>
    </source>
</evidence>
<feature type="domain" description="Alpha-2-macroglobulin bait region" evidence="11">
    <location>
        <begin position="414"/>
        <end position="550"/>
    </location>
</feature>
<dbReference type="Gene3D" id="2.60.40.690">
    <property type="entry name" value="Alpha-macroglobulin, receptor-binding domain"/>
    <property type="match status" value="1"/>
</dbReference>
<dbReference type="FunFam" id="2.60.40.1930:FF:000001">
    <property type="entry name" value="CD109 isoform 3"/>
    <property type="match status" value="1"/>
</dbReference>
<dbReference type="EMBL" id="AJWK01026540">
    <property type="status" value="NOT_ANNOTATED_CDS"/>
    <property type="molecule type" value="Genomic_DNA"/>
</dbReference>
<keyword evidence="3" id="KW-0882">Thioester bond</keyword>
<dbReference type="Gene3D" id="2.20.130.20">
    <property type="match status" value="1"/>
</dbReference>
<feature type="domain" description="Alpha-macroglobulin receptor-binding" evidence="13">
    <location>
        <begin position="1250"/>
        <end position="1339"/>
    </location>
</feature>
<dbReference type="Gene3D" id="2.60.120.1540">
    <property type="match status" value="1"/>
</dbReference>
<dbReference type="PANTHER" id="PTHR11412:SF136">
    <property type="entry name" value="CD109 ANTIGEN"/>
    <property type="match status" value="1"/>
</dbReference>
<dbReference type="InterPro" id="IPR013783">
    <property type="entry name" value="Ig-like_fold"/>
</dbReference>
<dbReference type="SUPFAM" id="SSF48239">
    <property type="entry name" value="Terpenoid cyclases/Protein prenyltransferases"/>
    <property type="match status" value="1"/>
</dbReference>
<comment type="function">
    <text evidence="6">Binds covalently through a thioester bond to the pathogen surface resulting in pathogen clearance.</text>
</comment>
<feature type="chain" id="PRO_5044555477" description="TEP1-F" evidence="10">
    <location>
        <begin position="21"/>
        <end position="1339"/>
    </location>
</feature>
<evidence type="ECO:0000256" key="8">
    <source>
        <dbReference type="ARBA" id="ARBA00078071"/>
    </source>
</evidence>
<dbReference type="InterPro" id="IPR036595">
    <property type="entry name" value="A-macroglobulin_rcpt-bd_sf"/>
</dbReference>
<dbReference type="Pfam" id="PF01835">
    <property type="entry name" value="MG2"/>
    <property type="match status" value="1"/>
</dbReference>
<protein>
    <recommendedName>
        <fullName evidence="8">TEP1-F</fullName>
    </recommendedName>
</protein>
<dbReference type="Pfam" id="PF07677">
    <property type="entry name" value="A2M_recep"/>
    <property type="match status" value="1"/>
</dbReference>
<dbReference type="SMART" id="SM01361">
    <property type="entry name" value="A2M_recep"/>
    <property type="match status" value="1"/>
</dbReference>
<dbReference type="InterPro" id="IPR047565">
    <property type="entry name" value="Alpha-macroglob_thiol-ester_cl"/>
</dbReference>
<feature type="domain" description="Alpha-2-macroglobulin" evidence="12">
    <location>
        <begin position="660"/>
        <end position="751"/>
    </location>
</feature>
<evidence type="ECO:0000256" key="7">
    <source>
        <dbReference type="ARBA" id="ARBA00063781"/>
    </source>
</evidence>
<dbReference type="InterPro" id="IPR009048">
    <property type="entry name" value="A-macroglobulin_rcpt-bd"/>
</dbReference>
<dbReference type="Pfam" id="PF07703">
    <property type="entry name" value="A2M_BRD"/>
    <property type="match status" value="1"/>
</dbReference>
<dbReference type="Pfam" id="PF00207">
    <property type="entry name" value="A2M"/>
    <property type="match status" value="1"/>
</dbReference>
<dbReference type="InterPro" id="IPR002890">
    <property type="entry name" value="MG2"/>
</dbReference>
<keyword evidence="1 10" id="KW-0732">Signal</keyword>
<dbReference type="Gene3D" id="2.60.40.10">
    <property type="entry name" value="Immunoglobulins"/>
    <property type="match status" value="1"/>
</dbReference>
<dbReference type="InterPro" id="IPR011626">
    <property type="entry name" value="Alpha-macroglobulin_TED"/>
</dbReference>
<evidence type="ECO:0000256" key="9">
    <source>
        <dbReference type="SAM" id="MobiDB-lite"/>
    </source>
</evidence>
<dbReference type="Gene3D" id="2.60.40.1940">
    <property type="match status" value="1"/>
</dbReference>
<dbReference type="SMART" id="SM01419">
    <property type="entry name" value="Thiol-ester_cl"/>
    <property type="match status" value="1"/>
</dbReference>
<dbReference type="Pfam" id="PF17791">
    <property type="entry name" value="MG3"/>
    <property type="match status" value="1"/>
</dbReference>
<dbReference type="PROSITE" id="PS00477">
    <property type="entry name" value="ALPHA_2_MACROGLOBULIN"/>
    <property type="match status" value="1"/>
</dbReference>
<dbReference type="Pfam" id="PF07678">
    <property type="entry name" value="TED_complement"/>
    <property type="match status" value="1"/>
</dbReference>
<dbReference type="InterPro" id="IPR001599">
    <property type="entry name" value="Macroglobln_a2"/>
</dbReference>
<dbReference type="Gene3D" id="1.50.10.20">
    <property type="match status" value="1"/>
</dbReference>
<reference evidence="16" key="1">
    <citation type="submission" date="2012-05" db="EMBL/GenBank/DDBJ databases">
        <title>Whole Genome Assembly of Lutzomyia longipalpis.</title>
        <authorList>
            <person name="Richards S."/>
            <person name="Qu C."/>
            <person name="Dillon R."/>
            <person name="Worley K."/>
            <person name="Scherer S."/>
            <person name="Batterton M."/>
            <person name="Taylor A."/>
            <person name="Hawes A."/>
            <person name="Hernandez B."/>
            <person name="Kovar C."/>
            <person name="Mandapat C."/>
            <person name="Pham C."/>
            <person name="Qu C."/>
            <person name="Jing C."/>
            <person name="Bess C."/>
            <person name="Bandaranaike D."/>
            <person name="Ngo D."/>
            <person name="Ongeri F."/>
            <person name="Arias F."/>
            <person name="Lara F."/>
            <person name="Weissenberger G."/>
            <person name="Kamau G."/>
            <person name="Han H."/>
            <person name="Shen H."/>
            <person name="Dinh H."/>
            <person name="Khalil I."/>
            <person name="Jones J."/>
            <person name="Shafer J."/>
            <person name="Jayaseelan J."/>
            <person name="Quiroz J."/>
            <person name="Blankenburg K."/>
            <person name="Nguyen L."/>
            <person name="Jackson L."/>
            <person name="Francisco L."/>
            <person name="Tang L.-Y."/>
            <person name="Pu L.-L."/>
            <person name="Perales L."/>
            <person name="Lorensuhewa L."/>
            <person name="Munidasa M."/>
            <person name="Coyle M."/>
            <person name="Taylor M."/>
            <person name="Puazo M."/>
            <person name="Firestine M."/>
            <person name="Scheel M."/>
            <person name="Javaid M."/>
            <person name="Wang M."/>
            <person name="Li M."/>
            <person name="Tabassum N."/>
            <person name="Saada N."/>
            <person name="Osuji N."/>
            <person name="Aqrawi P."/>
            <person name="Fu Q."/>
            <person name="Thornton R."/>
            <person name="Raj R."/>
            <person name="Goodspeed R."/>
            <person name="Mata R."/>
            <person name="Najjar R."/>
            <person name="Gubbala S."/>
            <person name="Lee S."/>
            <person name="Denson S."/>
            <person name="Patil S."/>
            <person name="Macmil S."/>
            <person name="Qi S."/>
            <person name="Matskevitch T."/>
            <person name="Palculict T."/>
            <person name="Mathew T."/>
            <person name="Vee V."/>
            <person name="Velamala V."/>
            <person name="Korchina V."/>
            <person name="Cai W."/>
            <person name="Liu W."/>
            <person name="Dai W."/>
            <person name="Zou X."/>
            <person name="Zhu Y."/>
            <person name="Zhang Y."/>
            <person name="Wu Y.-Q."/>
            <person name="Xin Y."/>
            <person name="Nazarath L."/>
            <person name="Kovar C."/>
            <person name="Han Y."/>
            <person name="Muzny D."/>
            <person name="Gibbs R."/>
        </authorList>
    </citation>
    <scope>NUCLEOTIDE SEQUENCE [LARGE SCALE GENOMIC DNA]</scope>
    <source>
        <strain evidence="16">Jacobina</strain>
    </source>
</reference>
<evidence type="ECO:0000256" key="6">
    <source>
        <dbReference type="ARBA" id="ARBA00057615"/>
    </source>
</evidence>
<dbReference type="GO" id="GO:0002376">
    <property type="term" value="P:immune system process"/>
    <property type="evidence" value="ECO:0007669"/>
    <property type="project" value="UniProtKB-KW"/>
</dbReference>
<keyword evidence="4" id="KW-1015">Disulfide bond</keyword>
<name>A0A1B0CSS3_LUTLO</name>
<evidence type="ECO:0000256" key="10">
    <source>
        <dbReference type="SAM" id="SignalP"/>
    </source>
</evidence>
<feature type="compositionally biased region" description="Acidic residues" evidence="9">
    <location>
        <begin position="620"/>
        <end position="636"/>
    </location>
</feature>
<dbReference type="InterPro" id="IPR011625">
    <property type="entry name" value="A2M_N_BRD"/>
</dbReference>
<evidence type="ECO:0000259" key="12">
    <source>
        <dbReference type="SMART" id="SM01360"/>
    </source>
</evidence>
<dbReference type="VEuPathDB" id="VectorBase:LLONM1_011961"/>
<evidence type="ECO:0000256" key="3">
    <source>
        <dbReference type="ARBA" id="ARBA00022966"/>
    </source>
</evidence>
<dbReference type="SUPFAM" id="SSF49410">
    <property type="entry name" value="Alpha-macroglobulin receptor domain"/>
    <property type="match status" value="1"/>
</dbReference>
<sequence length="1339" mass="152618">MAHWLSCLMLLIGTMTSVVAFNGYYTILAPKHIHPHSVYNVSVSTHATDEWQALRVDLHGYPFGSTQNFSVSKLINMAPNSTKTITFRLGALPTGKYKLKVDGVDFKNSTKLQYLPKSLLCFIQTDKRIYKPGSVVRFRVLLLKADLRPSKTLKKANVAIFDSNNLKIMEWNEVDLKHGVFSSDLRLSQDISLGWWTIEAKAAKMKTDEVFTQRFEVAEYILPKFKVEIQSEKFSTFAKGRFKFNIKSEYNYGKPVKGNYTAVVSLKPYIGFPKIPIATKTGPIDGSTEMEFSFEKDLHLKQKFDRIFVVDVTVQDSLSGFRQNATEELGVYVAKHEISFQSPPDYFKPGLNYNVVVSVKHHDGSAVQGSKDSNVTLLYGFDYETAEENFVNLTLTKQGLAYGGFTVPREVKKLYVKAQYEDANNPTVDSTCIVEVSTTHRLSYLVYHLVARDNLVHTATVNFSTDGSLRISFKVTPEMVPTATFLVYYVANTGYLIYDRLVINFGLRTTFDLKVSHTEAAPGQEVLISIVSDSPGFVNLMAVDKSVLEMHHEKHMLTEKRIAATLEDFVKYNPLQIVRRSLRRFPRKKHFKEFEDTGLILMTNVRRGGKKPGFSQSLAIDEEDSEDEEEDEDIEEQISQKDVTSGTAEEITPRKYFPETWLWWDVVTKSKRELLIKVKVPDKITGWVLTGFAVDKDTGLSLVPHPVNVNVFQAFFISTSLPYSVKRGEIITIPIVVFNYLNETKPVEVIFRNIQRDFCFENLSICNASQRREVQAMHQTGTTVDFHLIPKRLGKVKFEVVARSGELMDRIVRELLVVAEGEVQYSNQAYLVDLHKIHSAAESFSPQLPENFVPDSLEMRINIMKNILASSMENLDELVPHLPTGCGEQNLITFAPNVAVLDYLSRTRKKNEDLRVRALRFMRQAYQRQLKFRHKDGAFSAFGKADEVGSIWLTAYAARTFLWASRYITVDRKVTDKALKWLSQQQIEDGSFREYGISIRIFDREMFTADTNRVGMTAFTILPFVETGAGWAKYAATLDKAFSYIEQEFENPMRFSSMKENIRERALNVLNEKAKRDRGKIWWESNSNGINLSIESTAYGLLANLAADRISESVGATKWLISQRNSRGGFTSTHDTVLGLYALSKVAEKLEFSSNSINVTVNQLDIKTFTNMKSIKINPGLRNVTVRASGQGYAIIEFATKYNVGTVQKFSQIDYFAVEKKVRFLGTHDNFLNLTFCTRFNPPTKSMLQSNMTVMEIVLPSGHRIDREQLNLLTSIDAFKKVELKNGDTKAIMYFCEMTERDVCPTLLAYKTHRVKRAHRGRISVYDYYNPRIINREFF</sequence>
<evidence type="ECO:0000256" key="1">
    <source>
        <dbReference type="ARBA" id="ARBA00022729"/>
    </source>
</evidence>
<feature type="signal peptide" evidence="10">
    <location>
        <begin position="1"/>
        <end position="20"/>
    </location>
</feature>
<proteinExistence type="predicted"/>
<dbReference type="Gene3D" id="6.20.50.160">
    <property type="match status" value="1"/>
</dbReference>
<dbReference type="InterPro" id="IPR008930">
    <property type="entry name" value="Terpenoid_cyclase/PrenylTrfase"/>
</dbReference>
<dbReference type="InterPro" id="IPR050473">
    <property type="entry name" value="A2M/Complement_sys"/>
</dbReference>
<evidence type="ECO:0000256" key="4">
    <source>
        <dbReference type="ARBA" id="ARBA00023157"/>
    </source>
</evidence>
<reference evidence="14" key="2">
    <citation type="journal article" date="2020" name="BMC">
        <title>Leishmania infection induces a limited differential gene expression in the sand fly midgut.</title>
        <authorList>
            <person name="Coutinho-Abreu I.V."/>
            <person name="Serafim T.D."/>
            <person name="Meneses C."/>
            <person name="Kamhawi S."/>
            <person name="Oliveira F."/>
            <person name="Valenzuela J.G."/>
        </authorList>
    </citation>
    <scope>NUCLEOTIDE SEQUENCE</scope>
    <source>
        <strain evidence="14">Jacobina</strain>
        <tissue evidence="14">Midgut</tissue>
    </source>
</reference>